<evidence type="ECO:0000313" key="1">
    <source>
        <dbReference type="EMBL" id="AJF08283.1"/>
    </source>
</evidence>
<geneLocation type="plasmid" evidence="1 2">
    <name>pGSUB1</name>
</geneLocation>
<accession>A0A0B5FLH2</accession>
<gene>
    <name evidence="1" type="ORF">GSUB_17560</name>
</gene>
<name>A0A0B5FLH2_9BACT</name>
<dbReference type="Proteomes" id="UP000035036">
    <property type="component" value="Plasmid pGSUB1"/>
</dbReference>
<evidence type="ECO:0008006" key="3">
    <source>
        <dbReference type="Google" id="ProtNLM"/>
    </source>
</evidence>
<dbReference type="AlphaFoldDB" id="A0A0B5FLH2"/>
<keyword evidence="1" id="KW-0614">Plasmid</keyword>
<keyword evidence="2" id="KW-1185">Reference proteome</keyword>
<reference evidence="1 2" key="1">
    <citation type="journal article" date="2015" name="Genome Announc.">
        <title>Genomes of Geoalkalibacter ferrihydriticus Z-0531T and Geoalkalibacter subterraneus Red1T, Two Haloalkaliphilic Metal-Reducing Deltaproteobacteria.</title>
        <authorList>
            <person name="Badalamenti J.P."/>
            <person name="Krajmalnik-Brown R."/>
            <person name="Torres C.I."/>
            <person name="Bond D.R."/>
        </authorList>
    </citation>
    <scope>NUCLEOTIDE SEQUENCE [LARGE SCALE GENOMIC DNA]</scope>
    <source>
        <strain evidence="1 2">Red1</strain>
        <plasmid evidence="2">Plasmid pGSUB1</plasmid>
    </source>
</reference>
<protein>
    <recommendedName>
        <fullName evidence="3">DUF4262 domain-containing protein</fullName>
    </recommendedName>
</protein>
<dbReference type="Pfam" id="PF14081">
    <property type="entry name" value="DUF4262"/>
    <property type="match status" value="1"/>
</dbReference>
<dbReference type="EMBL" id="CP010312">
    <property type="protein sequence ID" value="AJF08283.1"/>
    <property type="molecule type" value="Genomic_DNA"/>
</dbReference>
<dbReference type="KEGG" id="gsb:GSUB_17560"/>
<organism evidence="1 2">
    <name type="scientific">Geoalkalibacter subterraneus</name>
    <dbReference type="NCBI Taxonomy" id="483547"/>
    <lineage>
        <taxon>Bacteria</taxon>
        <taxon>Pseudomonadati</taxon>
        <taxon>Thermodesulfobacteriota</taxon>
        <taxon>Desulfuromonadia</taxon>
        <taxon>Desulfuromonadales</taxon>
        <taxon>Geoalkalibacteraceae</taxon>
        <taxon>Geoalkalibacter</taxon>
    </lineage>
</organism>
<sequence length="164" mass="18479">MDKRQEDFFRQRENKIKKKIVSDIENVGWSVIGVFGDIEKNEPPFSYSVGFSRMGKPEIIVVGLPLEIAQSIINEIGQRFKKTGVFPVAGDIRDDLANLPCTFIALSEQAVKERLRAATALMDPPVEALQLIWPDRQGKFPWDEGFDESMRAAQPLLGTPPLKH</sequence>
<evidence type="ECO:0000313" key="2">
    <source>
        <dbReference type="Proteomes" id="UP000035036"/>
    </source>
</evidence>
<proteinExistence type="predicted"/>
<dbReference type="HOGENOM" id="CLU_094847_1_0_7"/>
<dbReference type="InterPro" id="IPR025358">
    <property type="entry name" value="DUF4262"/>
</dbReference>